<dbReference type="PROSITE" id="PS50110">
    <property type="entry name" value="RESPONSE_REGULATORY"/>
    <property type="match status" value="1"/>
</dbReference>
<dbReference type="PANTHER" id="PTHR44591:SF3">
    <property type="entry name" value="RESPONSE REGULATORY DOMAIN-CONTAINING PROTEIN"/>
    <property type="match status" value="1"/>
</dbReference>
<dbReference type="AlphaFoldDB" id="A0A367RD11"/>
<evidence type="ECO:0000313" key="5">
    <source>
        <dbReference type="Proteomes" id="UP000252107"/>
    </source>
</evidence>
<dbReference type="SMART" id="SM00448">
    <property type="entry name" value="REC"/>
    <property type="match status" value="1"/>
</dbReference>
<dbReference type="SUPFAM" id="SSF52172">
    <property type="entry name" value="CheY-like"/>
    <property type="match status" value="1"/>
</dbReference>
<proteinExistence type="predicted"/>
<accession>A0A367RD11</accession>
<dbReference type="Pfam" id="PF00072">
    <property type="entry name" value="Response_reg"/>
    <property type="match status" value="1"/>
</dbReference>
<dbReference type="Proteomes" id="UP000252107">
    <property type="component" value="Unassembled WGS sequence"/>
</dbReference>
<dbReference type="InterPro" id="IPR050595">
    <property type="entry name" value="Bact_response_regulator"/>
</dbReference>
<dbReference type="InterPro" id="IPR001789">
    <property type="entry name" value="Sig_transdc_resp-reg_receiver"/>
</dbReference>
<evidence type="ECO:0000256" key="2">
    <source>
        <dbReference type="PROSITE-ProRule" id="PRU00169"/>
    </source>
</evidence>
<dbReference type="GO" id="GO:0000160">
    <property type="term" value="P:phosphorelay signal transduction system"/>
    <property type="evidence" value="ECO:0007669"/>
    <property type="project" value="InterPro"/>
</dbReference>
<protein>
    <recommendedName>
        <fullName evidence="3">Response regulatory domain-containing protein</fullName>
    </recommendedName>
</protein>
<name>A0A367RD11_9NOSO</name>
<keyword evidence="1 2" id="KW-0597">Phosphoprotein</keyword>
<comment type="caution">
    <text evidence="4">The sequence shown here is derived from an EMBL/GenBank/DDBJ whole genome shotgun (WGS) entry which is preliminary data.</text>
</comment>
<dbReference type="EMBL" id="LXQD01000185">
    <property type="protein sequence ID" value="RCJ33573.1"/>
    <property type="molecule type" value="Genomic_DNA"/>
</dbReference>
<keyword evidence="5" id="KW-1185">Reference proteome</keyword>
<reference evidence="4" key="1">
    <citation type="submission" date="2016-04" db="EMBL/GenBank/DDBJ databases">
        <authorList>
            <person name="Tabuchi Yagui T.R."/>
        </authorList>
    </citation>
    <scope>NUCLEOTIDE SEQUENCE [LARGE SCALE GENOMIC DNA]</scope>
    <source>
        <strain evidence="4">NIES-26</strain>
    </source>
</reference>
<dbReference type="InterPro" id="IPR011006">
    <property type="entry name" value="CheY-like_superfamily"/>
</dbReference>
<dbReference type="PANTHER" id="PTHR44591">
    <property type="entry name" value="STRESS RESPONSE REGULATOR PROTEIN 1"/>
    <property type="match status" value="1"/>
</dbReference>
<evidence type="ECO:0000313" key="4">
    <source>
        <dbReference type="EMBL" id="RCJ33573.1"/>
    </source>
</evidence>
<evidence type="ECO:0000256" key="1">
    <source>
        <dbReference type="ARBA" id="ARBA00022553"/>
    </source>
</evidence>
<feature type="domain" description="Response regulatory" evidence="3">
    <location>
        <begin position="13"/>
        <end position="131"/>
    </location>
</feature>
<gene>
    <name evidence="4" type="ORF">A6770_18130</name>
</gene>
<feature type="modified residue" description="4-aspartylphosphate" evidence="2">
    <location>
        <position position="62"/>
    </location>
</feature>
<sequence>MPIPDASRLGGLRVLVVDDDLDTCIWITYVLELYRIEVHSAFTVHQALETFVQLRPDLVLTDIAMPGEDGYSLLRQIRNLSNRTDKSTPIIALTALEEPETRFSLSEVWFDQWLLKPVDMEKLVKAIAHLTGRSMLVRELTRKAEGRRTIVATKGRTPARHCLQKAEGNTVDYSLPVSECSRV</sequence>
<organism evidence="4 5">
    <name type="scientific">Nostoc minutum NIES-26</name>
    <dbReference type="NCBI Taxonomy" id="1844469"/>
    <lineage>
        <taxon>Bacteria</taxon>
        <taxon>Bacillati</taxon>
        <taxon>Cyanobacteriota</taxon>
        <taxon>Cyanophyceae</taxon>
        <taxon>Nostocales</taxon>
        <taxon>Nostocaceae</taxon>
        <taxon>Nostoc</taxon>
    </lineage>
</organism>
<evidence type="ECO:0000259" key="3">
    <source>
        <dbReference type="PROSITE" id="PS50110"/>
    </source>
</evidence>
<dbReference type="Gene3D" id="3.40.50.2300">
    <property type="match status" value="1"/>
</dbReference>